<feature type="region of interest" description="Disordered" evidence="1">
    <location>
        <begin position="521"/>
        <end position="567"/>
    </location>
</feature>
<dbReference type="EMBL" id="CAUJNA010000085">
    <property type="protein sequence ID" value="CAJ1371538.1"/>
    <property type="molecule type" value="Genomic_DNA"/>
</dbReference>
<evidence type="ECO:0000256" key="1">
    <source>
        <dbReference type="SAM" id="MobiDB-lite"/>
    </source>
</evidence>
<gene>
    <name evidence="2" type="ORF">EVOR1521_LOCUS1834</name>
</gene>
<comment type="caution">
    <text evidence="2">The sequence shown here is derived from an EMBL/GenBank/DDBJ whole genome shotgun (WGS) entry which is preliminary data.</text>
</comment>
<organism evidence="2 3">
    <name type="scientific">Effrenium voratum</name>
    <dbReference type="NCBI Taxonomy" id="2562239"/>
    <lineage>
        <taxon>Eukaryota</taxon>
        <taxon>Sar</taxon>
        <taxon>Alveolata</taxon>
        <taxon>Dinophyceae</taxon>
        <taxon>Suessiales</taxon>
        <taxon>Symbiodiniaceae</taxon>
        <taxon>Effrenium</taxon>
    </lineage>
</organism>
<reference evidence="2" key="1">
    <citation type="submission" date="2023-08" db="EMBL/GenBank/DDBJ databases">
        <authorList>
            <person name="Chen Y."/>
            <person name="Shah S."/>
            <person name="Dougan E. K."/>
            <person name="Thang M."/>
            <person name="Chan C."/>
        </authorList>
    </citation>
    <scope>NUCLEOTIDE SEQUENCE</scope>
</reference>
<feature type="compositionally biased region" description="Basic and acidic residues" evidence="1">
    <location>
        <begin position="532"/>
        <end position="541"/>
    </location>
</feature>
<proteinExistence type="predicted"/>
<name>A0AA36HNR1_9DINO</name>
<sequence length="1042" mass="114830">MPAAGAGQPDMMWVLAEMIDGHRIGQEITLDAGSPTDGDRALVHLTDENGKDRVVLAAHVSRGSVGEFCEERIRLCRLAEANAGDDRVSAEDVRTMSIHYLANGERGRNFKETVKELRQVEFDDFPFQPRTCQEYLRAVCEIAESCYGQHLAWVQQSRIPEGDRAIYEDEVLSQVLDTAIRYDCLNVVNLASFELIVRRKQLLAEAHVGDPSAPSYAASDYFMGRRYRPGGGIVVPALTEHVSRRMHEESQIMKEKRKLIEAKGGGRDGAVQFVSSLDELNLVQRDAMVHIIRRVRSFGGRPLNASRAGALQALRIACSPYGGDSTGVGDVVPMRLGILSVPEVGVEGVDISGLLDGRAGEFLRNPEDQMLQDADNWGILCEEMAKLRTYNDPQLKPPPTLDAGRALSMPYCDNTHVLATDPEERWRYKRSPVDEWCPRKRALKLDPFSDVSTARCDPKALEQADQFTRNEEFEEVPSSMLSVEGWKVAKSGKWMHTKEHITLKEGRTAVLAIRSRRDPRRLLRRPVPGRAGGERRREDLSSGRVLLPCGQGQNDAEQEGAAGVEEGEATAEPVAFAADSSVWHSDADDFPRASGQGAHDLAQFRCLSEARRGSGFGRSQSCSSGSGDWQAVPALYPGGQRGGRGGAGQDGNFQQLNPDGQSEHEELVGAGDSTVMQAQEGKRTFVRLQPGQLPSSFQICKQLAGLGRLAHLPAAAWRSLRRLARRSQGVPGSEGEGSLADRHISAEIRQGGEDSGVTQQTRPVGHTILQESGSENGGGDHGEARSVQRIDPLWQDWKSAPAGSTLEIFAGCGRLTRAIRRRSMRAYAIDFLISSADNVLDPQVEDSIVSLLVQGRIRFVWLGMPCTTFSIARRHDGIGPPPLRSDACPMGLSNLCRRDQQKLNEGNQLLFFTGRILWYCYALRIPFVLENPWSSRCWQTPILRSFLDLPHITLLELHFCQFNEKWKKPTALMVFGLDLDHVAKQCAGTNRICSATGKPHVALKGIGPDKRFMTLIAQPYPFQLVEAIADALQQQLTGAQSG</sequence>
<evidence type="ECO:0000313" key="3">
    <source>
        <dbReference type="Proteomes" id="UP001178507"/>
    </source>
</evidence>
<dbReference type="Proteomes" id="UP001178507">
    <property type="component" value="Unassembled WGS sequence"/>
</dbReference>
<dbReference type="InterPro" id="IPR029063">
    <property type="entry name" value="SAM-dependent_MTases_sf"/>
</dbReference>
<protein>
    <submittedName>
        <fullName evidence="2">Uncharacterized protein</fullName>
    </submittedName>
</protein>
<evidence type="ECO:0000313" key="2">
    <source>
        <dbReference type="EMBL" id="CAJ1371538.1"/>
    </source>
</evidence>
<keyword evidence="3" id="KW-1185">Reference proteome</keyword>
<dbReference type="AlphaFoldDB" id="A0AA36HNR1"/>
<accession>A0AA36HNR1</accession>
<dbReference type="SUPFAM" id="SSF53335">
    <property type="entry name" value="S-adenosyl-L-methionine-dependent methyltransferases"/>
    <property type="match status" value="1"/>
</dbReference>